<comment type="catalytic activity">
    <reaction evidence="8 9">
        <text>(R)-4'-phosphopantetheine + ATP + H(+) = 3'-dephospho-CoA + diphosphate</text>
        <dbReference type="Rhea" id="RHEA:19801"/>
        <dbReference type="ChEBI" id="CHEBI:15378"/>
        <dbReference type="ChEBI" id="CHEBI:30616"/>
        <dbReference type="ChEBI" id="CHEBI:33019"/>
        <dbReference type="ChEBI" id="CHEBI:57328"/>
        <dbReference type="ChEBI" id="CHEBI:61723"/>
        <dbReference type="EC" id="2.7.7.3"/>
    </reaction>
</comment>
<dbReference type="InterPro" id="IPR014729">
    <property type="entry name" value="Rossmann-like_a/b/a_fold"/>
</dbReference>
<dbReference type="EMBL" id="VFMO01000001">
    <property type="protein sequence ID" value="TQJ15374.1"/>
    <property type="molecule type" value="Genomic_DNA"/>
</dbReference>
<evidence type="ECO:0000256" key="8">
    <source>
        <dbReference type="ARBA" id="ARBA00029346"/>
    </source>
</evidence>
<dbReference type="SUPFAM" id="SSF52374">
    <property type="entry name" value="Nucleotidylyl transferase"/>
    <property type="match status" value="1"/>
</dbReference>
<keyword evidence="6 9" id="KW-0460">Magnesium</keyword>
<dbReference type="InterPro" id="IPR001980">
    <property type="entry name" value="PPAT"/>
</dbReference>
<evidence type="ECO:0000256" key="2">
    <source>
        <dbReference type="ARBA" id="ARBA00022679"/>
    </source>
</evidence>
<feature type="binding site" evidence="9">
    <location>
        <begin position="96"/>
        <end position="98"/>
    </location>
    <ligand>
        <name>ATP</name>
        <dbReference type="ChEBI" id="CHEBI:30616"/>
    </ligand>
</feature>
<keyword evidence="2 9" id="KW-0808">Transferase</keyword>
<feature type="binding site" evidence="9">
    <location>
        <position position="48"/>
    </location>
    <ligand>
        <name>substrate</name>
    </ligand>
</feature>
<proteinExistence type="inferred from homology"/>
<dbReference type="PANTHER" id="PTHR21342:SF1">
    <property type="entry name" value="PHOSPHOPANTETHEINE ADENYLYLTRANSFERASE"/>
    <property type="match status" value="1"/>
</dbReference>
<keyword evidence="3 9" id="KW-0548">Nucleotidyltransferase</keyword>
<feature type="domain" description="Cytidyltransferase-like" evidence="10">
    <location>
        <begin position="14"/>
        <end position="139"/>
    </location>
</feature>
<dbReference type="GO" id="GO:0015937">
    <property type="term" value="P:coenzyme A biosynthetic process"/>
    <property type="evidence" value="ECO:0007669"/>
    <property type="project" value="UniProtKB-UniRule"/>
</dbReference>
<name>A0A542EJA3_9MICO</name>
<dbReference type="NCBIfam" id="TIGR00125">
    <property type="entry name" value="cyt_tran_rel"/>
    <property type="match status" value="1"/>
</dbReference>
<dbReference type="Pfam" id="PF01467">
    <property type="entry name" value="CTP_transf_like"/>
    <property type="match status" value="1"/>
</dbReference>
<dbReference type="EC" id="2.7.7.3" evidence="9"/>
<evidence type="ECO:0000256" key="5">
    <source>
        <dbReference type="ARBA" id="ARBA00022840"/>
    </source>
</evidence>
<evidence type="ECO:0000256" key="7">
    <source>
        <dbReference type="ARBA" id="ARBA00022993"/>
    </source>
</evidence>
<dbReference type="Proteomes" id="UP000320806">
    <property type="component" value="Unassembled WGS sequence"/>
</dbReference>
<feature type="binding site" evidence="9">
    <location>
        <begin position="16"/>
        <end position="17"/>
    </location>
    <ligand>
        <name>ATP</name>
        <dbReference type="ChEBI" id="CHEBI:30616"/>
    </ligand>
</feature>
<comment type="subcellular location">
    <subcellularLocation>
        <location evidence="9">Cytoplasm</location>
    </subcellularLocation>
</comment>
<dbReference type="NCBIfam" id="TIGR01510">
    <property type="entry name" value="coaD_prev_kdtB"/>
    <property type="match status" value="1"/>
</dbReference>
<evidence type="ECO:0000259" key="10">
    <source>
        <dbReference type="Pfam" id="PF01467"/>
    </source>
</evidence>
<feature type="binding site" evidence="9">
    <location>
        <position position="24"/>
    </location>
    <ligand>
        <name>ATP</name>
        <dbReference type="ChEBI" id="CHEBI:30616"/>
    </ligand>
</feature>
<evidence type="ECO:0000256" key="4">
    <source>
        <dbReference type="ARBA" id="ARBA00022741"/>
    </source>
</evidence>
<feature type="binding site" evidence="9">
    <location>
        <position position="81"/>
    </location>
    <ligand>
        <name>substrate</name>
    </ligand>
</feature>
<keyword evidence="12" id="KW-1185">Reference proteome</keyword>
<reference evidence="11 12" key="1">
    <citation type="submission" date="2019-06" db="EMBL/GenBank/DDBJ databases">
        <title>Sequencing the genomes of 1000 actinobacteria strains.</title>
        <authorList>
            <person name="Klenk H.-P."/>
        </authorList>
    </citation>
    <scope>NUCLEOTIDE SEQUENCE [LARGE SCALE GENOMIC DNA]</scope>
    <source>
        <strain evidence="11 12">DSM 19828</strain>
    </source>
</reference>
<comment type="function">
    <text evidence="9">Reversibly transfers an adenylyl group from ATP to 4'-phosphopantetheine, yielding dephospho-CoA (dPCoA) and pyrophosphate.</text>
</comment>
<evidence type="ECO:0000313" key="11">
    <source>
        <dbReference type="EMBL" id="TQJ15374.1"/>
    </source>
</evidence>
<comment type="subunit">
    <text evidence="9">Homohexamer.</text>
</comment>
<sequence length="167" mass="18151">MNDVSADVRRAVSPGSFDPITVGHLDVITRAAELFDEVVVAVVYNPDKNGTFTPEERVRLIEESVAHLPNVRAQAFGNRLVVDVCRELDAGVMIKGLRNGTDFAYEMPMAQMNTEMTGVETLFVAADPSVSHYSSSLVRVCAQHGADVSAMVPPPVLEPLVQRLRGD</sequence>
<keyword evidence="1 9" id="KW-0963">Cytoplasm</keyword>
<dbReference type="PRINTS" id="PR01020">
    <property type="entry name" value="LPSBIOSNTHSS"/>
</dbReference>
<dbReference type="RefSeq" id="WP_342771354.1">
    <property type="nucleotide sequence ID" value="NZ_BAABCI010000021.1"/>
</dbReference>
<protein>
    <recommendedName>
        <fullName evidence="9">Phosphopantetheine adenylyltransferase</fullName>
        <ecNumber evidence="9">2.7.7.3</ecNumber>
    </recommendedName>
    <alternativeName>
        <fullName evidence="9">Dephospho-CoA pyrophosphorylase</fullName>
    </alternativeName>
    <alternativeName>
        <fullName evidence="9">Pantetheine-phosphate adenylyltransferase</fullName>
        <shortName evidence="9">PPAT</shortName>
    </alternativeName>
</protein>
<evidence type="ECO:0000256" key="6">
    <source>
        <dbReference type="ARBA" id="ARBA00022842"/>
    </source>
</evidence>
<evidence type="ECO:0000256" key="3">
    <source>
        <dbReference type="ARBA" id="ARBA00022695"/>
    </source>
</evidence>
<feature type="binding site" evidence="9">
    <location>
        <begin position="130"/>
        <end position="136"/>
    </location>
    <ligand>
        <name>ATP</name>
        <dbReference type="ChEBI" id="CHEBI:30616"/>
    </ligand>
</feature>
<keyword evidence="7 9" id="KW-0173">Coenzyme A biosynthesis</keyword>
<evidence type="ECO:0000313" key="12">
    <source>
        <dbReference type="Proteomes" id="UP000320806"/>
    </source>
</evidence>
<dbReference type="PANTHER" id="PTHR21342">
    <property type="entry name" value="PHOSPHOPANTETHEINE ADENYLYLTRANSFERASE"/>
    <property type="match status" value="1"/>
</dbReference>
<dbReference type="GO" id="GO:0004595">
    <property type="term" value="F:pantetheine-phosphate adenylyltransferase activity"/>
    <property type="evidence" value="ECO:0007669"/>
    <property type="project" value="UniProtKB-UniRule"/>
</dbReference>
<dbReference type="CDD" id="cd02163">
    <property type="entry name" value="PPAT"/>
    <property type="match status" value="1"/>
</dbReference>
<comment type="pathway">
    <text evidence="9">Cofactor biosynthesis; coenzyme A biosynthesis; CoA from (R)-pantothenate: step 4/5.</text>
</comment>
<dbReference type="InterPro" id="IPR004821">
    <property type="entry name" value="Cyt_trans-like"/>
</dbReference>
<comment type="cofactor">
    <cofactor evidence="9">
        <name>Mg(2+)</name>
        <dbReference type="ChEBI" id="CHEBI:18420"/>
    </cofactor>
</comment>
<dbReference type="GO" id="GO:0005737">
    <property type="term" value="C:cytoplasm"/>
    <property type="evidence" value="ECO:0007669"/>
    <property type="project" value="UniProtKB-SubCell"/>
</dbReference>
<feature type="binding site" evidence="9">
    <location>
        <position position="95"/>
    </location>
    <ligand>
        <name>substrate</name>
    </ligand>
</feature>
<feature type="binding site" evidence="9">
    <location>
        <position position="16"/>
    </location>
    <ligand>
        <name>substrate</name>
    </ligand>
</feature>
<dbReference type="AlphaFoldDB" id="A0A542EJA3"/>
<gene>
    <name evidence="9" type="primary">coaD</name>
    <name evidence="11" type="ORF">FB459_2920</name>
</gene>
<comment type="similarity">
    <text evidence="9">Belongs to the bacterial CoaD family.</text>
</comment>
<evidence type="ECO:0000256" key="1">
    <source>
        <dbReference type="ARBA" id="ARBA00022490"/>
    </source>
</evidence>
<keyword evidence="4 9" id="KW-0547">Nucleotide-binding</keyword>
<feature type="site" description="Transition state stabilizer" evidence="9">
    <location>
        <position position="24"/>
    </location>
</feature>
<dbReference type="UniPathway" id="UPA00241">
    <property type="reaction ID" value="UER00355"/>
</dbReference>
<accession>A0A542EJA3</accession>
<keyword evidence="5 9" id="KW-0067">ATP-binding</keyword>
<evidence type="ECO:0000256" key="9">
    <source>
        <dbReference type="HAMAP-Rule" id="MF_00151"/>
    </source>
</evidence>
<comment type="caution">
    <text evidence="11">The sequence shown here is derived from an EMBL/GenBank/DDBJ whole genome shotgun (WGS) entry which is preliminary data.</text>
</comment>
<dbReference type="Gene3D" id="3.40.50.620">
    <property type="entry name" value="HUPs"/>
    <property type="match status" value="1"/>
</dbReference>
<organism evidence="11 12">
    <name type="scientific">Yimella lutea</name>
    <dbReference type="NCBI Taxonomy" id="587872"/>
    <lineage>
        <taxon>Bacteria</taxon>
        <taxon>Bacillati</taxon>
        <taxon>Actinomycetota</taxon>
        <taxon>Actinomycetes</taxon>
        <taxon>Micrococcales</taxon>
        <taxon>Dermacoccaceae</taxon>
        <taxon>Yimella</taxon>
    </lineage>
</organism>
<feature type="binding site" evidence="9">
    <location>
        <position position="106"/>
    </location>
    <ligand>
        <name>ATP</name>
        <dbReference type="ChEBI" id="CHEBI:30616"/>
    </ligand>
</feature>
<dbReference type="GO" id="GO:0005524">
    <property type="term" value="F:ATP binding"/>
    <property type="evidence" value="ECO:0007669"/>
    <property type="project" value="UniProtKB-KW"/>
</dbReference>
<dbReference type="HAMAP" id="MF_00151">
    <property type="entry name" value="PPAT_bact"/>
    <property type="match status" value="1"/>
</dbReference>